<sequence>MLCFVRPVSDDAAGQTHGWLMEISRYPILGPRTKIQCPPSTPNEPKRWRHERHRVSVLPAACWLAGHRAEYTSQCLHLGLCTRRSLCLDIMFQLSTCHVVTRKSSLN</sequence>
<gene>
    <name evidence="1" type="ORF">DPMN_178094</name>
</gene>
<reference evidence="1" key="2">
    <citation type="submission" date="2020-11" db="EMBL/GenBank/DDBJ databases">
        <authorList>
            <person name="McCartney M.A."/>
            <person name="Auch B."/>
            <person name="Kono T."/>
            <person name="Mallez S."/>
            <person name="Becker A."/>
            <person name="Gohl D.M."/>
            <person name="Silverstein K.A.T."/>
            <person name="Koren S."/>
            <person name="Bechman K.B."/>
            <person name="Herman A."/>
            <person name="Abrahante J.E."/>
            <person name="Garbe J."/>
        </authorList>
    </citation>
    <scope>NUCLEOTIDE SEQUENCE</scope>
    <source>
        <strain evidence="1">Duluth1</strain>
        <tissue evidence="1">Whole animal</tissue>
    </source>
</reference>
<accession>A0A9D4EBI1</accession>
<dbReference type="EMBL" id="JAIWYP010000009">
    <property type="protein sequence ID" value="KAH3776663.1"/>
    <property type="molecule type" value="Genomic_DNA"/>
</dbReference>
<dbReference type="Proteomes" id="UP000828390">
    <property type="component" value="Unassembled WGS sequence"/>
</dbReference>
<proteinExistence type="predicted"/>
<name>A0A9D4EBI1_DREPO</name>
<keyword evidence="2" id="KW-1185">Reference proteome</keyword>
<evidence type="ECO:0000313" key="1">
    <source>
        <dbReference type="EMBL" id="KAH3776663.1"/>
    </source>
</evidence>
<organism evidence="1 2">
    <name type="scientific">Dreissena polymorpha</name>
    <name type="common">Zebra mussel</name>
    <name type="synonym">Mytilus polymorpha</name>
    <dbReference type="NCBI Taxonomy" id="45954"/>
    <lineage>
        <taxon>Eukaryota</taxon>
        <taxon>Metazoa</taxon>
        <taxon>Spiralia</taxon>
        <taxon>Lophotrochozoa</taxon>
        <taxon>Mollusca</taxon>
        <taxon>Bivalvia</taxon>
        <taxon>Autobranchia</taxon>
        <taxon>Heteroconchia</taxon>
        <taxon>Euheterodonta</taxon>
        <taxon>Imparidentia</taxon>
        <taxon>Neoheterodontei</taxon>
        <taxon>Myida</taxon>
        <taxon>Dreissenoidea</taxon>
        <taxon>Dreissenidae</taxon>
        <taxon>Dreissena</taxon>
    </lineage>
</organism>
<comment type="caution">
    <text evidence="1">The sequence shown here is derived from an EMBL/GenBank/DDBJ whole genome shotgun (WGS) entry which is preliminary data.</text>
</comment>
<evidence type="ECO:0000313" key="2">
    <source>
        <dbReference type="Proteomes" id="UP000828390"/>
    </source>
</evidence>
<dbReference type="AlphaFoldDB" id="A0A9D4EBI1"/>
<reference evidence="1" key="1">
    <citation type="journal article" date="2019" name="bioRxiv">
        <title>The Genome of the Zebra Mussel, Dreissena polymorpha: A Resource for Invasive Species Research.</title>
        <authorList>
            <person name="McCartney M.A."/>
            <person name="Auch B."/>
            <person name="Kono T."/>
            <person name="Mallez S."/>
            <person name="Zhang Y."/>
            <person name="Obille A."/>
            <person name="Becker A."/>
            <person name="Abrahante J.E."/>
            <person name="Garbe J."/>
            <person name="Badalamenti J.P."/>
            <person name="Herman A."/>
            <person name="Mangelson H."/>
            <person name="Liachko I."/>
            <person name="Sullivan S."/>
            <person name="Sone E.D."/>
            <person name="Koren S."/>
            <person name="Silverstein K.A.T."/>
            <person name="Beckman K.B."/>
            <person name="Gohl D.M."/>
        </authorList>
    </citation>
    <scope>NUCLEOTIDE SEQUENCE</scope>
    <source>
        <strain evidence="1">Duluth1</strain>
        <tissue evidence="1">Whole animal</tissue>
    </source>
</reference>
<protein>
    <submittedName>
        <fullName evidence="1">Uncharacterized protein</fullName>
    </submittedName>
</protein>